<evidence type="ECO:0000256" key="2">
    <source>
        <dbReference type="ARBA" id="ARBA00004870"/>
    </source>
</evidence>
<feature type="binding site" evidence="13">
    <location>
        <begin position="48"/>
        <end position="55"/>
    </location>
    <ligand>
        <name>ATP</name>
        <dbReference type="ChEBI" id="CHEBI:30616"/>
    </ligand>
</feature>
<comment type="caution">
    <text evidence="15">The sequence shown here is derived from an EMBL/GenBank/DDBJ whole genome shotgun (WGS) entry which is preliminary data.</text>
</comment>
<dbReference type="PANTHER" id="PTHR42724">
    <property type="entry name" value="TETRAACYLDISACCHARIDE 4'-KINASE"/>
    <property type="match status" value="1"/>
</dbReference>
<keyword evidence="14" id="KW-0472">Membrane</keyword>
<feature type="transmembrane region" description="Helical" evidence="14">
    <location>
        <begin position="7"/>
        <end position="24"/>
    </location>
</feature>
<evidence type="ECO:0000256" key="5">
    <source>
        <dbReference type="ARBA" id="ARBA00022516"/>
    </source>
</evidence>
<keyword evidence="11 13" id="KW-0443">Lipid metabolism</keyword>
<dbReference type="SUPFAM" id="SSF52540">
    <property type="entry name" value="P-loop containing nucleoside triphosphate hydrolases"/>
    <property type="match status" value="1"/>
</dbReference>
<evidence type="ECO:0000256" key="6">
    <source>
        <dbReference type="ARBA" id="ARBA00022556"/>
    </source>
</evidence>
<evidence type="ECO:0000256" key="13">
    <source>
        <dbReference type="HAMAP-Rule" id="MF_00409"/>
    </source>
</evidence>
<dbReference type="EMBL" id="VOOS01000001">
    <property type="protein sequence ID" value="TXB67047.1"/>
    <property type="molecule type" value="Genomic_DNA"/>
</dbReference>
<dbReference type="Proteomes" id="UP000321721">
    <property type="component" value="Unassembled WGS sequence"/>
</dbReference>
<keyword evidence="8 13" id="KW-0547">Nucleotide-binding</keyword>
<evidence type="ECO:0000313" key="16">
    <source>
        <dbReference type="Proteomes" id="UP000321721"/>
    </source>
</evidence>
<dbReference type="AlphaFoldDB" id="A0A5C6RYA6"/>
<evidence type="ECO:0000256" key="8">
    <source>
        <dbReference type="ARBA" id="ARBA00022741"/>
    </source>
</evidence>
<dbReference type="Pfam" id="PF02606">
    <property type="entry name" value="LpxK"/>
    <property type="match status" value="1"/>
</dbReference>
<keyword evidence="10 13" id="KW-0067">ATP-binding</keyword>
<keyword evidence="5 13" id="KW-0444">Lipid biosynthesis</keyword>
<protein>
    <recommendedName>
        <fullName evidence="4 13">Tetraacyldisaccharide 4'-kinase</fullName>
        <ecNumber evidence="3 13">2.7.1.130</ecNumber>
    </recommendedName>
    <alternativeName>
        <fullName evidence="12 13">Lipid A 4'-kinase</fullName>
    </alternativeName>
</protein>
<dbReference type="PANTHER" id="PTHR42724:SF1">
    <property type="entry name" value="TETRAACYLDISACCHARIDE 4'-KINASE, MITOCHONDRIAL-RELATED"/>
    <property type="match status" value="1"/>
</dbReference>
<evidence type="ECO:0000256" key="9">
    <source>
        <dbReference type="ARBA" id="ARBA00022777"/>
    </source>
</evidence>
<dbReference type="NCBIfam" id="TIGR00682">
    <property type="entry name" value="lpxK"/>
    <property type="match status" value="1"/>
</dbReference>
<proteinExistence type="inferred from homology"/>
<keyword evidence="16" id="KW-1185">Reference proteome</keyword>
<dbReference type="HAMAP" id="MF_00409">
    <property type="entry name" value="LpxK"/>
    <property type="match status" value="1"/>
</dbReference>
<reference evidence="15 16" key="1">
    <citation type="submission" date="2019-08" db="EMBL/GenBank/DDBJ databases">
        <title>Genome of Vicingus serpentipes NCIMB 15042.</title>
        <authorList>
            <person name="Bowman J.P."/>
        </authorList>
    </citation>
    <scope>NUCLEOTIDE SEQUENCE [LARGE SCALE GENOMIC DNA]</scope>
    <source>
        <strain evidence="15 16">NCIMB 15042</strain>
    </source>
</reference>
<keyword evidence="9 13" id="KW-0418">Kinase</keyword>
<dbReference type="InterPro" id="IPR003758">
    <property type="entry name" value="LpxK"/>
</dbReference>
<accession>A0A5C6RYA6</accession>
<evidence type="ECO:0000313" key="15">
    <source>
        <dbReference type="EMBL" id="TXB67047.1"/>
    </source>
</evidence>
<keyword evidence="7 13" id="KW-0808">Transferase</keyword>
<evidence type="ECO:0000256" key="3">
    <source>
        <dbReference type="ARBA" id="ARBA00012071"/>
    </source>
</evidence>
<dbReference type="GO" id="GO:0009244">
    <property type="term" value="P:lipopolysaccharide core region biosynthetic process"/>
    <property type="evidence" value="ECO:0007669"/>
    <property type="project" value="TreeGrafter"/>
</dbReference>
<evidence type="ECO:0000256" key="10">
    <source>
        <dbReference type="ARBA" id="ARBA00022840"/>
    </source>
</evidence>
<comment type="function">
    <text evidence="1 13">Transfers the gamma-phosphate of ATP to the 4'-position of a tetraacyldisaccharide 1-phosphate intermediate (termed DS-1-P) to form tetraacyldisaccharide 1,4'-bis-phosphate (lipid IVA).</text>
</comment>
<evidence type="ECO:0000256" key="7">
    <source>
        <dbReference type="ARBA" id="ARBA00022679"/>
    </source>
</evidence>
<dbReference type="GO" id="GO:0009029">
    <property type="term" value="F:lipid-A 4'-kinase activity"/>
    <property type="evidence" value="ECO:0007669"/>
    <property type="project" value="UniProtKB-UniRule"/>
</dbReference>
<comment type="catalytic activity">
    <reaction evidence="13">
        <text>a lipid A disaccharide + ATP = a lipid IVA + ADP + H(+)</text>
        <dbReference type="Rhea" id="RHEA:67840"/>
        <dbReference type="ChEBI" id="CHEBI:15378"/>
        <dbReference type="ChEBI" id="CHEBI:30616"/>
        <dbReference type="ChEBI" id="CHEBI:176343"/>
        <dbReference type="ChEBI" id="CHEBI:176425"/>
        <dbReference type="ChEBI" id="CHEBI:456216"/>
        <dbReference type="EC" id="2.7.1.130"/>
    </reaction>
</comment>
<evidence type="ECO:0000256" key="11">
    <source>
        <dbReference type="ARBA" id="ARBA00023098"/>
    </source>
</evidence>
<gene>
    <name evidence="13 15" type="primary">lpxK</name>
    <name evidence="15" type="ORF">FRY74_02355</name>
</gene>
<dbReference type="GO" id="GO:0005886">
    <property type="term" value="C:plasma membrane"/>
    <property type="evidence" value="ECO:0007669"/>
    <property type="project" value="TreeGrafter"/>
</dbReference>
<comment type="similarity">
    <text evidence="13">Belongs to the LpxK family.</text>
</comment>
<keyword evidence="14" id="KW-1133">Transmembrane helix</keyword>
<keyword evidence="14" id="KW-0812">Transmembrane</keyword>
<comment type="pathway">
    <text evidence="2 13">Glycolipid biosynthesis; lipid IV(A) biosynthesis; lipid IV(A) from (3R)-3-hydroxytetradecanoyl-[acyl-carrier-protein] and UDP-N-acetyl-alpha-D-glucosamine: step 6/6.</text>
</comment>
<evidence type="ECO:0000256" key="1">
    <source>
        <dbReference type="ARBA" id="ARBA00002274"/>
    </source>
</evidence>
<sequence>MIRILNILLYPISIIYGIITFLRNKFYDWSIFKSTEFDLPVIVVGNLNVGGVGKTPHIEYLIRLLNNYKLATLSRGYKRKTSGFILANNNSDASTIGDEPKQIQNKFPDITVTVDEKRVNGIEQIKSLVPETQIILLDDAYQHRAVKPGINILITDYSKLYINDTVLPSGRLREWSIGSNRADIIIVSKSPSVLSPIDIRRIKTDLNPKPYQEIFFSYTKYGKLSSFKDTCKNLTFPPADINSVLLITGIAKPDAFYYYIKDNYQNIEHLAFGDHYLFQKEDIETIKTSYKNLYGNNKVIITTEKDIMRLSLPEIYNELKELPIFYIPIEICFHGNDKEEFDNKILKYVTANSRN</sequence>
<dbReference type="GO" id="GO:0009245">
    <property type="term" value="P:lipid A biosynthetic process"/>
    <property type="evidence" value="ECO:0007669"/>
    <property type="project" value="UniProtKB-UniRule"/>
</dbReference>
<dbReference type="GO" id="GO:0005524">
    <property type="term" value="F:ATP binding"/>
    <property type="evidence" value="ECO:0007669"/>
    <property type="project" value="UniProtKB-UniRule"/>
</dbReference>
<evidence type="ECO:0000256" key="4">
    <source>
        <dbReference type="ARBA" id="ARBA00016436"/>
    </source>
</evidence>
<organism evidence="15 16">
    <name type="scientific">Vicingus serpentipes</name>
    <dbReference type="NCBI Taxonomy" id="1926625"/>
    <lineage>
        <taxon>Bacteria</taxon>
        <taxon>Pseudomonadati</taxon>
        <taxon>Bacteroidota</taxon>
        <taxon>Flavobacteriia</taxon>
        <taxon>Flavobacteriales</taxon>
        <taxon>Vicingaceae</taxon>
        <taxon>Vicingus</taxon>
    </lineage>
</organism>
<dbReference type="EC" id="2.7.1.130" evidence="3 13"/>
<dbReference type="OrthoDB" id="9766423at2"/>
<dbReference type="UniPathway" id="UPA00359">
    <property type="reaction ID" value="UER00482"/>
</dbReference>
<name>A0A5C6RYA6_9FLAO</name>
<dbReference type="InterPro" id="IPR027417">
    <property type="entry name" value="P-loop_NTPase"/>
</dbReference>
<evidence type="ECO:0000256" key="14">
    <source>
        <dbReference type="SAM" id="Phobius"/>
    </source>
</evidence>
<keyword evidence="6 13" id="KW-0441">Lipid A biosynthesis</keyword>
<evidence type="ECO:0000256" key="12">
    <source>
        <dbReference type="ARBA" id="ARBA00029757"/>
    </source>
</evidence>